<evidence type="ECO:0000313" key="1">
    <source>
        <dbReference type="EMBL" id="MFC4231086.1"/>
    </source>
</evidence>
<dbReference type="Proteomes" id="UP001595906">
    <property type="component" value="Unassembled WGS sequence"/>
</dbReference>
<reference evidence="2" key="1">
    <citation type="journal article" date="2019" name="Int. J. Syst. Evol. Microbiol.">
        <title>The Global Catalogue of Microorganisms (GCM) 10K type strain sequencing project: providing services to taxonomists for standard genome sequencing and annotation.</title>
        <authorList>
            <consortium name="The Broad Institute Genomics Platform"/>
            <consortium name="The Broad Institute Genome Sequencing Center for Infectious Disease"/>
            <person name="Wu L."/>
            <person name="Ma J."/>
        </authorList>
    </citation>
    <scope>NUCLEOTIDE SEQUENCE [LARGE SCALE GENOMIC DNA]</scope>
    <source>
        <strain evidence="2">CECT 8010</strain>
    </source>
</reference>
<sequence length="208" mass="23873">MLPKSWLVFTILAFIYMACKDEKKPTINTPKVNSDSLLSLINKTPETTSRLVDSINHNDTTHLFAVSFKHPFSNVNTLDSFTLTLSGKSIREGMLTFKILDVNGNEIHKEVFYAFDLLFDEGDIIPHNKHADTIIARMKVFFTKDRFIQPAIELIPQYNEDQSNKENWDDINSDKTAIGFTYNYGYEGTYGIAYSKKKQKTIVYFSSD</sequence>
<proteinExistence type="predicted"/>
<organism evidence="1 2">
    <name type="scientific">Parasediminibacterium paludis</name>
    <dbReference type="NCBI Taxonomy" id="908966"/>
    <lineage>
        <taxon>Bacteria</taxon>
        <taxon>Pseudomonadati</taxon>
        <taxon>Bacteroidota</taxon>
        <taxon>Chitinophagia</taxon>
        <taxon>Chitinophagales</taxon>
        <taxon>Chitinophagaceae</taxon>
        <taxon>Parasediminibacterium</taxon>
    </lineage>
</organism>
<evidence type="ECO:0000313" key="2">
    <source>
        <dbReference type="Proteomes" id="UP001595906"/>
    </source>
</evidence>
<comment type="caution">
    <text evidence="1">The sequence shown here is derived from an EMBL/GenBank/DDBJ whole genome shotgun (WGS) entry which is preliminary data.</text>
</comment>
<gene>
    <name evidence="1" type="ORF">ACFOW1_04245</name>
</gene>
<protein>
    <submittedName>
        <fullName evidence="1">Uncharacterized protein</fullName>
    </submittedName>
</protein>
<name>A0ABV8PWN1_9BACT</name>
<dbReference type="RefSeq" id="WP_379012473.1">
    <property type="nucleotide sequence ID" value="NZ_JBHSDC010000003.1"/>
</dbReference>
<accession>A0ABV8PWN1</accession>
<keyword evidence="2" id="KW-1185">Reference proteome</keyword>
<dbReference type="EMBL" id="JBHSDC010000003">
    <property type="protein sequence ID" value="MFC4231086.1"/>
    <property type="molecule type" value="Genomic_DNA"/>
</dbReference>